<feature type="compositionally biased region" description="Basic residues" evidence="1">
    <location>
        <begin position="182"/>
        <end position="191"/>
    </location>
</feature>
<dbReference type="OrthoDB" id="10612494at2759"/>
<gene>
    <name evidence="2" type="ORF">AMAG_17087</name>
</gene>
<evidence type="ECO:0000313" key="3">
    <source>
        <dbReference type="Proteomes" id="UP000054350"/>
    </source>
</evidence>
<reference evidence="2 3" key="1">
    <citation type="submission" date="2009-11" db="EMBL/GenBank/DDBJ databases">
        <title>Annotation of Allomyces macrogynus ATCC 38327.</title>
        <authorList>
            <consortium name="The Broad Institute Genome Sequencing Platform"/>
            <person name="Russ C."/>
            <person name="Cuomo C."/>
            <person name="Burger G."/>
            <person name="Gray M.W."/>
            <person name="Holland P.W.H."/>
            <person name="King N."/>
            <person name="Lang F.B.F."/>
            <person name="Roger A.J."/>
            <person name="Ruiz-Trillo I."/>
            <person name="Young S.K."/>
            <person name="Zeng Q."/>
            <person name="Gargeya S."/>
            <person name="Fitzgerald M."/>
            <person name="Haas B."/>
            <person name="Abouelleil A."/>
            <person name="Alvarado L."/>
            <person name="Arachchi H.M."/>
            <person name="Berlin A."/>
            <person name="Chapman S.B."/>
            <person name="Gearin G."/>
            <person name="Goldberg J."/>
            <person name="Griggs A."/>
            <person name="Gujja S."/>
            <person name="Hansen M."/>
            <person name="Heiman D."/>
            <person name="Howarth C."/>
            <person name="Larimer J."/>
            <person name="Lui A."/>
            <person name="MacDonald P.J.P."/>
            <person name="McCowen C."/>
            <person name="Montmayeur A."/>
            <person name="Murphy C."/>
            <person name="Neiman D."/>
            <person name="Pearson M."/>
            <person name="Priest M."/>
            <person name="Roberts A."/>
            <person name="Saif S."/>
            <person name="Shea T."/>
            <person name="Sisk P."/>
            <person name="Stolte C."/>
            <person name="Sykes S."/>
            <person name="Wortman J."/>
            <person name="Nusbaum C."/>
            <person name="Birren B."/>
        </authorList>
    </citation>
    <scope>NUCLEOTIDE SEQUENCE [LARGE SCALE GENOMIC DNA]</scope>
    <source>
        <strain evidence="2 3">ATCC 38327</strain>
    </source>
</reference>
<dbReference type="AlphaFoldDB" id="A0A0L0TDU8"/>
<evidence type="ECO:0000256" key="1">
    <source>
        <dbReference type="SAM" id="MobiDB-lite"/>
    </source>
</evidence>
<feature type="region of interest" description="Disordered" evidence="1">
    <location>
        <begin position="282"/>
        <end position="333"/>
    </location>
</feature>
<feature type="region of interest" description="Disordered" evidence="1">
    <location>
        <begin position="70"/>
        <end position="89"/>
    </location>
</feature>
<organism evidence="2 3">
    <name type="scientific">Allomyces macrogynus (strain ATCC 38327)</name>
    <name type="common">Allomyces javanicus var. macrogynus</name>
    <dbReference type="NCBI Taxonomy" id="578462"/>
    <lineage>
        <taxon>Eukaryota</taxon>
        <taxon>Fungi</taxon>
        <taxon>Fungi incertae sedis</taxon>
        <taxon>Blastocladiomycota</taxon>
        <taxon>Blastocladiomycetes</taxon>
        <taxon>Blastocladiales</taxon>
        <taxon>Blastocladiaceae</taxon>
        <taxon>Allomyces</taxon>
    </lineage>
</organism>
<name>A0A0L0TDU8_ALLM3</name>
<sequence length="424" mass="43802">MASSAAVGFGSSSGSLPVISRGGAGPGLDAGVLHHANSPRLLPTNISNTSTDKLPAVLDALPHLRVDAPNRKLTASPPTHSPSPRFPALALGVSSDLNATTPRSPSRHRTASIASTSRQAQNPATANAPPQLWSPRLLNAAVTDMGHPDDVPVGPSASTAPGHTRRRSLRIVPTTPTASARSHSRAPHPRTRTPSAWRRASASSTSTTTSTASSSSSHAAGTAAAARAGAAAASTLTAAIRANRMLAADDDDGAPFSHHAALASISARQPLPFISLVPPAAINSDAFVPPPPSRTVRRRDPSRRGSTHASRPPPTARARSVRRTPTVGSSTAVTAAAAAPWPAAALWRHLVVQARRAQADVPQWVDAVLVQPSRAALQRVAELATGQVATAAQRILDQDERVPGLIASIRYVSFISRDGENGRS</sequence>
<proteinExistence type="predicted"/>
<dbReference type="EMBL" id="GG745383">
    <property type="protein sequence ID" value="KNE72759.1"/>
    <property type="molecule type" value="Genomic_DNA"/>
</dbReference>
<dbReference type="VEuPathDB" id="FungiDB:AMAG_17087"/>
<feature type="compositionally biased region" description="Low complexity" evidence="1">
    <location>
        <begin position="324"/>
        <end position="333"/>
    </location>
</feature>
<feature type="region of interest" description="Disordered" evidence="1">
    <location>
        <begin position="96"/>
        <end position="218"/>
    </location>
</feature>
<dbReference type="Proteomes" id="UP000054350">
    <property type="component" value="Unassembled WGS sequence"/>
</dbReference>
<feature type="compositionally biased region" description="Low complexity" evidence="1">
    <location>
        <begin position="119"/>
        <end position="131"/>
    </location>
</feature>
<protein>
    <submittedName>
        <fullName evidence="2">Uncharacterized protein</fullName>
    </submittedName>
</protein>
<keyword evidence="3" id="KW-1185">Reference proteome</keyword>
<reference evidence="3" key="2">
    <citation type="submission" date="2009-11" db="EMBL/GenBank/DDBJ databases">
        <title>The Genome Sequence of Allomyces macrogynus strain ATCC 38327.</title>
        <authorList>
            <consortium name="The Broad Institute Genome Sequencing Platform"/>
            <person name="Russ C."/>
            <person name="Cuomo C."/>
            <person name="Shea T."/>
            <person name="Young S.K."/>
            <person name="Zeng Q."/>
            <person name="Koehrsen M."/>
            <person name="Haas B."/>
            <person name="Borodovsky M."/>
            <person name="Guigo R."/>
            <person name="Alvarado L."/>
            <person name="Berlin A."/>
            <person name="Borenstein D."/>
            <person name="Chen Z."/>
            <person name="Engels R."/>
            <person name="Freedman E."/>
            <person name="Gellesch M."/>
            <person name="Goldberg J."/>
            <person name="Griggs A."/>
            <person name="Gujja S."/>
            <person name="Heiman D."/>
            <person name="Hepburn T."/>
            <person name="Howarth C."/>
            <person name="Jen D."/>
            <person name="Larson L."/>
            <person name="Lewis B."/>
            <person name="Mehta T."/>
            <person name="Park D."/>
            <person name="Pearson M."/>
            <person name="Roberts A."/>
            <person name="Saif S."/>
            <person name="Shenoy N."/>
            <person name="Sisk P."/>
            <person name="Stolte C."/>
            <person name="Sykes S."/>
            <person name="Walk T."/>
            <person name="White J."/>
            <person name="Yandava C."/>
            <person name="Burger G."/>
            <person name="Gray M.W."/>
            <person name="Holland P.W.H."/>
            <person name="King N."/>
            <person name="Lang F.B.F."/>
            <person name="Roger A.J."/>
            <person name="Ruiz-Trillo I."/>
            <person name="Lander E."/>
            <person name="Nusbaum C."/>
        </authorList>
    </citation>
    <scope>NUCLEOTIDE SEQUENCE [LARGE SCALE GENOMIC DNA]</scope>
    <source>
        <strain evidence="3">ATCC 38327</strain>
    </source>
</reference>
<accession>A0A0L0TDU8</accession>
<feature type="compositionally biased region" description="Low complexity" evidence="1">
    <location>
        <begin position="192"/>
        <end position="218"/>
    </location>
</feature>
<evidence type="ECO:0000313" key="2">
    <source>
        <dbReference type="EMBL" id="KNE72759.1"/>
    </source>
</evidence>